<protein>
    <submittedName>
        <fullName evidence="2">Os12g0454701 protein</fullName>
    </submittedName>
</protein>
<dbReference type="EMBL" id="AP014968">
    <property type="protein sequence ID" value="BAT17026.1"/>
    <property type="molecule type" value="Genomic_DNA"/>
</dbReference>
<gene>
    <name evidence="2" type="ordered locus">Os12g0454701</name>
    <name evidence="2" type="ORF">OSNPB_120454701</name>
</gene>
<dbReference type="InParanoid" id="A0A0N7KTZ9"/>
<feature type="non-terminal residue" evidence="2">
    <location>
        <position position="1"/>
    </location>
</feature>
<feature type="region of interest" description="Disordered" evidence="1">
    <location>
        <begin position="1"/>
        <end position="52"/>
    </location>
</feature>
<dbReference type="PaxDb" id="39947-A0A0N7KTZ9"/>
<organism evidence="2 3">
    <name type="scientific">Oryza sativa subsp. japonica</name>
    <name type="common">Rice</name>
    <dbReference type="NCBI Taxonomy" id="39947"/>
    <lineage>
        <taxon>Eukaryota</taxon>
        <taxon>Viridiplantae</taxon>
        <taxon>Streptophyta</taxon>
        <taxon>Embryophyta</taxon>
        <taxon>Tracheophyta</taxon>
        <taxon>Spermatophyta</taxon>
        <taxon>Magnoliopsida</taxon>
        <taxon>Liliopsida</taxon>
        <taxon>Poales</taxon>
        <taxon>Poaceae</taxon>
        <taxon>BOP clade</taxon>
        <taxon>Oryzoideae</taxon>
        <taxon>Oryzeae</taxon>
        <taxon>Oryzinae</taxon>
        <taxon>Oryza</taxon>
        <taxon>Oryza sativa</taxon>
    </lineage>
</organism>
<dbReference type="Gramene" id="Os12t0454701-00">
    <property type="protein sequence ID" value="Os12t0454701-00"/>
    <property type="gene ID" value="Os12g0454701"/>
</dbReference>
<evidence type="ECO:0000313" key="3">
    <source>
        <dbReference type="Proteomes" id="UP000059680"/>
    </source>
</evidence>
<feature type="non-terminal residue" evidence="2">
    <location>
        <position position="154"/>
    </location>
</feature>
<dbReference type="AlphaFoldDB" id="A0A0N7KTZ9"/>
<reference evidence="3" key="1">
    <citation type="journal article" date="2005" name="Nature">
        <title>The map-based sequence of the rice genome.</title>
        <authorList>
            <consortium name="International rice genome sequencing project (IRGSP)"/>
            <person name="Matsumoto T."/>
            <person name="Wu J."/>
            <person name="Kanamori H."/>
            <person name="Katayose Y."/>
            <person name="Fujisawa M."/>
            <person name="Namiki N."/>
            <person name="Mizuno H."/>
            <person name="Yamamoto K."/>
            <person name="Antonio B.A."/>
            <person name="Baba T."/>
            <person name="Sakata K."/>
            <person name="Nagamura Y."/>
            <person name="Aoki H."/>
            <person name="Arikawa K."/>
            <person name="Arita K."/>
            <person name="Bito T."/>
            <person name="Chiden Y."/>
            <person name="Fujitsuka N."/>
            <person name="Fukunaka R."/>
            <person name="Hamada M."/>
            <person name="Harada C."/>
            <person name="Hayashi A."/>
            <person name="Hijishita S."/>
            <person name="Honda M."/>
            <person name="Hosokawa S."/>
            <person name="Ichikawa Y."/>
            <person name="Idonuma A."/>
            <person name="Iijima M."/>
            <person name="Ikeda M."/>
            <person name="Ikeno M."/>
            <person name="Ito K."/>
            <person name="Ito S."/>
            <person name="Ito T."/>
            <person name="Ito Y."/>
            <person name="Ito Y."/>
            <person name="Iwabuchi A."/>
            <person name="Kamiya K."/>
            <person name="Karasawa W."/>
            <person name="Kurita K."/>
            <person name="Katagiri S."/>
            <person name="Kikuta A."/>
            <person name="Kobayashi H."/>
            <person name="Kobayashi N."/>
            <person name="Machita K."/>
            <person name="Maehara T."/>
            <person name="Masukawa M."/>
            <person name="Mizubayashi T."/>
            <person name="Mukai Y."/>
            <person name="Nagasaki H."/>
            <person name="Nagata Y."/>
            <person name="Naito S."/>
            <person name="Nakashima M."/>
            <person name="Nakama Y."/>
            <person name="Nakamichi Y."/>
            <person name="Nakamura M."/>
            <person name="Meguro A."/>
            <person name="Negishi M."/>
            <person name="Ohta I."/>
            <person name="Ohta T."/>
            <person name="Okamoto M."/>
            <person name="Ono N."/>
            <person name="Saji S."/>
            <person name="Sakaguchi M."/>
            <person name="Sakai K."/>
            <person name="Shibata M."/>
            <person name="Shimokawa T."/>
            <person name="Song J."/>
            <person name="Takazaki Y."/>
            <person name="Terasawa K."/>
            <person name="Tsugane M."/>
            <person name="Tsuji K."/>
            <person name="Ueda S."/>
            <person name="Waki K."/>
            <person name="Yamagata H."/>
            <person name="Yamamoto M."/>
            <person name="Yamamoto S."/>
            <person name="Yamane H."/>
            <person name="Yoshiki S."/>
            <person name="Yoshihara R."/>
            <person name="Yukawa K."/>
            <person name="Zhong H."/>
            <person name="Yano M."/>
            <person name="Yuan Q."/>
            <person name="Ouyang S."/>
            <person name="Liu J."/>
            <person name="Jones K.M."/>
            <person name="Gansberger K."/>
            <person name="Moffat K."/>
            <person name="Hill J."/>
            <person name="Bera J."/>
            <person name="Fadrosh D."/>
            <person name="Jin S."/>
            <person name="Johri S."/>
            <person name="Kim M."/>
            <person name="Overton L."/>
            <person name="Reardon M."/>
            <person name="Tsitrin T."/>
            <person name="Vuong H."/>
            <person name="Weaver B."/>
            <person name="Ciecko A."/>
            <person name="Tallon L."/>
            <person name="Jackson J."/>
            <person name="Pai G."/>
            <person name="Aken S.V."/>
            <person name="Utterback T."/>
            <person name="Reidmuller S."/>
            <person name="Feldblyum T."/>
            <person name="Hsiao J."/>
            <person name="Zismann V."/>
            <person name="Iobst S."/>
            <person name="de Vazeille A.R."/>
            <person name="Buell C.R."/>
            <person name="Ying K."/>
            <person name="Li Y."/>
            <person name="Lu T."/>
            <person name="Huang Y."/>
            <person name="Zhao Q."/>
            <person name="Feng Q."/>
            <person name="Zhang L."/>
            <person name="Zhu J."/>
            <person name="Weng Q."/>
            <person name="Mu J."/>
            <person name="Lu Y."/>
            <person name="Fan D."/>
            <person name="Liu Y."/>
            <person name="Guan J."/>
            <person name="Zhang Y."/>
            <person name="Yu S."/>
            <person name="Liu X."/>
            <person name="Zhang Y."/>
            <person name="Hong G."/>
            <person name="Han B."/>
            <person name="Choisne N."/>
            <person name="Demange N."/>
            <person name="Orjeda G."/>
            <person name="Samain S."/>
            <person name="Cattolico L."/>
            <person name="Pelletier E."/>
            <person name="Couloux A."/>
            <person name="Segurens B."/>
            <person name="Wincker P."/>
            <person name="D'Hont A."/>
            <person name="Scarpelli C."/>
            <person name="Weissenbach J."/>
            <person name="Salanoubat M."/>
            <person name="Quetier F."/>
            <person name="Yu Y."/>
            <person name="Kim H.R."/>
            <person name="Rambo T."/>
            <person name="Currie J."/>
            <person name="Collura K."/>
            <person name="Luo M."/>
            <person name="Yang T."/>
            <person name="Ammiraju J.S.S."/>
            <person name="Engler F."/>
            <person name="Soderlund C."/>
            <person name="Wing R.A."/>
            <person name="Palmer L.E."/>
            <person name="de la Bastide M."/>
            <person name="Spiegel L."/>
            <person name="Nascimento L."/>
            <person name="Zutavern T."/>
            <person name="O'Shaughnessy A."/>
            <person name="Dike S."/>
            <person name="Dedhia N."/>
            <person name="Preston R."/>
            <person name="Balija V."/>
            <person name="McCombie W.R."/>
            <person name="Chow T."/>
            <person name="Chen H."/>
            <person name="Chung M."/>
            <person name="Chen C."/>
            <person name="Shaw J."/>
            <person name="Wu H."/>
            <person name="Hsiao K."/>
            <person name="Chao Y."/>
            <person name="Chu M."/>
            <person name="Cheng C."/>
            <person name="Hour A."/>
            <person name="Lee P."/>
            <person name="Lin S."/>
            <person name="Lin Y."/>
            <person name="Liou J."/>
            <person name="Liu S."/>
            <person name="Hsing Y."/>
            <person name="Raghuvanshi S."/>
            <person name="Mohanty A."/>
            <person name="Bharti A.K."/>
            <person name="Gaur A."/>
            <person name="Gupta V."/>
            <person name="Kumar D."/>
            <person name="Ravi V."/>
            <person name="Vij S."/>
            <person name="Kapur A."/>
            <person name="Khurana P."/>
            <person name="Khurana P."/>
            <person name="Khurana J.P."/>
            <person name="Tyagi A.K."/>
            <person name="Gaikwad K."/>
            <person name="Singh A."/>
            <person name="Dalal V."/>
            <person name="Srivastava S."/>
            <person name="Dixit A."/>
            <person name="Pal A.K."/>
            <person name="Ghazi I.A."/>
            <person name="Yadav M."/>
            <person name="Pandit A."/>
            <person name="Bhargava A."/>
            <person name="Sureshbabu K."/>
            <person name="Batra K."/>
            <person name="Sharma T.R."/>
            <person name="Mohapatra T."/>
            <person name="Singh N.K."/>
            <person name="Messing J."/>
            <person name="Nelson A.B."/>
            <person name="Fuks G."/>
            <person name="Kavchok S."/>
            <person name="Keizer G."/>
            <person name="Linton E."/>
            <person name="Llaca V."/>
            <person name="Song R."/>
            <person name="Tanyolac B."/>
            <person name="Young S."/>
            <person name="Ho-Il K."/>
            <person name="Hahn J.H."/>
            <person name="Sangsakoo G."/>
            <person name="Vanavichit A."/>
            <person name="de Mattos Luiz.A.T."/>
            <person name="Zimmer P.D."/>
            <person name="Malone G."/>
            <person name="Dellagostin O."/>
            <person name="de Oliveira A.C."/>
            <person name="Bevan M."/>
            <person name="Bancroft I."/>
            <person name="Minx P."/>
            <person name="Cordum H."/>
            <person name="Wilson R."/>
            <person name="Cheng Z."/>
            <person name="Jin W."/>
            <person name="Jiang J."/>
            <person name="Leong S.A."/>
            <person name="Iwama H."/>
            <person name="Gojobori T."/>
            <person name="Itoh T."/>
            <person name="Niimura Y."/>
            <person name="Fujii Y."/>
            <person name="Habara T."/>
            <person name="Sakai H."/>
            <person name="Sato Y."/>
            <person name="Wilson G."/>
            <person name="Kumar K."/>
            <person name="McCouch S."/>
            <person name="Juretic N."/>
            <person name="Hoen D."/>
            <person name="Wright S."/>
            <person name="Bruskiewich R."/>
            <person name="Bureau T."/>
            <person name="Miyao A."/>
            <person name="Hirochika H."/>
            <person name="Nishikawa T."/>
            <person name="Kadowaki K."/>
            <person name="Sugiura M."/>
            <person name="Burr B."/>
            <person name="Sasaki T."/>
        </authorList>
    </citation>
    <scope>NUCLEOTIDE SEQUENCE [LARGE SCALE GENOMIC DNA]</scope>
    <source>
        <strain evidence="3">cv. Nipponbare</strain>
    </source>
</reference>
<reference evidence="2 3" key="3">
    <citation type="journal article" date="2013" name="Rice">
        <title>Improvement of the Oryza sativa Nipponbare reference genome using next generation sequence and optical map data.</title>
        <authorList>
            <person name="Kawahara Y."/>
            <person name="de la Bastide M."/>
            <person name="Hamilton J.P."/>
            <person name="Kanamori H."/>
            <person name="McCombie W.R."/>
            <person name="Ouyang S."/>
            <person name="Schwartz D.C."/>
            <person name="Tanaka T."/>
            <person name="Wu J."/>
            <person name="Zhou S."/>
            <person name="Childs K.L."/>
            <person name="Davidson R.M."/>
            <person name="Lin H."/>
            <person name="Quesada-Ocampo L."/>
            <person name="Vaillancourt B."/>
            <person name="Sakai H."/>
            <person name="Lee S.S."/>
            <person name="Kim J."/>
            <person name="Numa H."/>
            <person name="Itoh T."/>
            <person name="Buell C.R."/>
            <person name="Matsumoto T."/>
        </authorList>
    </citation>
    <scope>NUCLEOTIDE SEQUENCE [LARGE SCALE GENOMIC DNA]</scope>
    <source>
        <strain evidence="3">cv. Nipponbare</strain>
    </source>
</reference>
<evidence type="ECO:0000313" key="2">
    <source>
        <dbReference type="EMBL" id="BAT17026.1"/>
    </source>
</evidence>
<evidence type="ECO:0000256" key="1">
    <source>
        <dbReference type="SAM" id="MobiDB-lite"/>
    </source>
</evidence>
<keyword evidence="3" id="KW-1185">Reference proteome</keyword>
<accession>A0A0N7KTZ9</accession>
<proteinExistence type="predicted"/>
<dbReference type="Proteomes" id="UP000059680">
    <property type="component" value="Chromosome 12"/>
</dbReference>
<sequence>QNCQPHPNSYPQQPHAGSAPAALPLRQVAGGAGAGAGDARAHARPVGRRREDARLRRRRRVREVRRQAAAVGDLDLEPHPFLALRAVAGFGEEVVGALDGERDGDGGGARGRRRRVAVAGAVDEGLRALGVAERVGGGVRRLNHRRAVVRLEDW</sequence>
<reference evidence="2 3" key="2">
    <citation type="journal article" date="2013" name="Plant Cell Physiol.">
        <title>Rice Annotation Project Database (RAP-DB): an integrative and interactive database for rice genomics.</title>
        <authorList>
            <person name="Sakai H."/>
            <person name="Lee S.S."/>
            <person name="Tanaka T."/>
            <person name="Numa H."/>
            <person name="Kim J."/>
            <person name="Kawahara Y."/>
            <person name="Wakimoto H."/>
            <person name="Yang C.C."/>
            <person name="Iwamoto M."/>
            <person name="Abe T."/>
            <person name="Yamada Y."/>
            <person name="Muto A."/>
            <person name="Inokuchi H."/>
            <person name="Ikemura T."/>
            <person name="Matsumoto T."/>
            <person name="Sasaki T."/>
            <person name="Itoh T."/>
        </authorList>
    </citation>
    <scope>NUCLEOTIDE SEQUENCE [LARGE SCALE GENOMIC DNA]</scope>
    <source>
        <strain evidence="3">cv. Nipponbare</strain>
    </source>
</reference>
<feature type="compositionally biased region" description="Polar residues" evidence="1">
    <location>
        <begin position="1"/>
        <end position="12"/>
    </location>
</feature>
<name>A0A0N7KTZ9_ORYSJ</name>